<gene>
    <name evidence="1" type="ORF">K0B96_06635</name>
</gene>
<name>A0A8F9TYE4_9BACT</name>
<proteinExistence type="predicted"/>
<dbReference type="EMBL" id="CP080507">
    <property type="protein sequence ID" value="QYM80286.1"/>
    <property type="molecule type" value="Genomic_DNA"/>
</dbReference>
<dbReference type="Proteomes" id="UP000825051">
    <property type="component" value="Chromosome"/>
</dbReference>
<organism evidence="1 2">
    <name type="scientific">Horticoccus luteus</name>
    <dbReference type="NCBI Taxonomy" id="2862869"/>
    <lineage>
        <taxon>Bacteria</taxon>
        <taxon>Pseudomonadati</taxon>
        <taxon>Verrucomicrobiota</taxon>
        <taxon>Opitutia</taxon>
        <taxon>Opitutales</taxon>
        <taxon>Opitutaceae</taxon>
        <taxon>Horticoccus</taxon>
    </lineage>
</organism>
<sequence length="224" mass="24520">MSVGIVIDTAAPMLERVRTAAQVAGLVLVGARAGGNLVRDHLIELNAARHHKGRNFYLQAARSVNTAITPEGAVINIPHRGMRQRFQGGTIKPKPGHRFVAFPDDNAPAEAFQLMPREWPHHDLDLTHALNPRTGHLQWALVRRASTAVKLTRRKTKDGTIKTAWKATEIRQGGQVIYWLTTSVTQRPDPSVLPTPLDLAAAIISRMNQRLDRAAGGQAAPADN</sequence>
<evidence type="ECO:0000313" key="2">
    <source>
        <dbReference type="Proteomes" id="UP000825051"/>
    </source>
</evidence>
<evidence type="ECO:0000313" key="1">
    <source>
        <dbReference type="EMBL" id="QYM80286.1"/>
    </source>
</evidence>
<keyword evidence="2" id="KW-1185">Reference proteome</keyword>
<dbReference type="RefSeq" id="WP_220165250.1">
    <property type="nucleotide sequence ID" value="NZ_CP080507.1"/>
</dbReference>
<protein>
    <submittedName>
        <fullName evidence="1">Uncharacterized protein</fullName>
    </submittedName>
</protein>
<dbReference type="AlphaFoldDB" id="A0A8F9TYE4"/>
<accession>A0A8F9TYE4</accession>
<reference evidence="1" key="1">
    <citation type="submission" date="2021-08" db="EMBL/GenBank/DDBJ databases">
        <title>Genome of a novel bacterium of the phylum Verrucomicrobia, Oleiharenicola sp. KSB-15.</title>
        <authorList>
            <person name="Chung J.-H."/>
            <person name="Ahn J.-H."/>
            <person name="Yoon Y."/>
            <person name="Kim D.-Y."/>
            <person name="An S.-H."/>
            <person name="Park I."/>
            <person name="Yeon J."/>
        </authorList>
    </citation>
    <scope>NUCLEOTIDE SEQUENCE</scope>
    <source>
        <strain evidence="1">KSB-15</strain>
    </source>
</reference>
<dbReference type="KEGG" id="ole:K0B96_06635"/>